<dbReference type="EMBL" id="JAHIBW010000012">
    <property type="protein sequence ID" value="KAG7305965.1"/>
    <property type="molecule type" value="Genomic_DNA"/>
</dbReference>
<reference evidence="9 10" key="1">
    <citation type="submission" date="2021-06" db="EMBL/GenBank/DDBJ databases">
        <title>A haploid diamondback moth (Plutella xylostella L.) genome assembly resolves 31 chromosomes and identifies a diamide resistance mutation.</title>
        <authorList>
            <person name="Ward C.M."/>
            <person name="Perry K.D."/>
            <person name="Baker G."/>
            <person name="Powis K."/>
            <person name="Heckel D.G."/>
            <person name="Baxter S.W."/>
        </authorList>
    </citation>
    <scope>NUCLEOTIDE SEQUENCE [LARGE SCALE GENOMIC DNA]</scope>
    <source>
        <strain evidence="9 10">LV</strain>
        <tissue evidence="9">Single pupa</tissue>
    </source>
</reference>
<dbReference type="Pfam" id="PF01130">
    <property type="entry name" value="CD36"/>
    <property type="match status" value="1"/>
</dbReference>
<sequence length="491" mass="55713">MVSANKKSSLCMGFGSVFVVMGAISVVFWPALFFAQLKNNMILTNVSESFGIWKETPIPMYLECFMWNITNMREILAGTAAKVEVNQMGPYVYRESHSKTNITFKDNGTVSFFNQRFWHYEPEMSNGSLSDRITSINPIVVSIAYMMRNERLILRPGVDAFLRIFHRNMFVTANVSSWLFDGIDDPVLDIAQNITEIDIPYDKFGWFYDRNGSETFDGQFLMDTGANDFSQLGNIVKWRNSNRTLYRDQCGEVKGSTGELWAPELGQPEVTIFAPDICTYMTLHKQGPYSTEGIDGVMYAANDSVFDNGYKYGSMACYCDEVRDNECLRPGALNVSSCRLGAPAFVSMPHFYNADPYYPSKIQGLDPVPDHAFRMALELFTGVPLFVKAQLQINLLVRHITGISINNQLPDRDTLVPMFWFRQEVAITPEYASLARWALNIRFGLPYVFYSITVIGLLLLISGIVVLIRKLLRSPDEQPILQTQSQEDLSR</sequence>
<dbReference type="Proteomes" id="UP000823941">
    <property type="component" value="Chromosome 12"/>
</dbReference>
<feature type="transmembrane region" description="Helical" evidence="8">
    <location>
        <begin position="447"/>
        <end position="468"/>
    </location>
</feature>
<keyword evidence="5 8" id="KW-1133">Transmembrane helix</keyword>
<evidence type="ECO:0000256" key="3">
    <source>
        <dbReference type="ARBA" id="ARBA00022475"/>
    </source>
</evidence>
<dbReference type="PRINTS" id="PR01609">
    <property type="entry name" value="CD36FAMILY"/>
</dbReference>
<evidence type="ECO:0000256" key="1">
    <source>
        <dbReference type="ARBA" id="ARBA00004236"/>
    </source>
</evidence>
<comment type="caution">
    <text evidence="9">The sequence shown here is derived from an EMBL/GenBank/DDBJ whole genome shotgun (WGS) entry which is preliminary data.</text>
</comment>
<comment type="subcellular location">
    <subcellularLocation>
        <location evidence="1">Cell membrane</location>
    </subcellularLocation>
</comment>
<dbReference type="PANTHER" id="PTHR11923:SF114">
    <property type="entry name" value="FI02050P-RELATED"/>
    <property type="match status" value="1"/>
</dbReference>
<name>A0ABQ7QL48_PLUXY</name>
<keyword evidence="3" id="KW-1003">Cell membrane</keyword>
<proteinExistence type="inferred from homology"/>
<accession>A0ABQ7QL48</accession>
<evidence type="ECO:0000256" key="8">
    <source>
        <dbReference type="SAM" id="Phobius"/>
    </source>
</evidence>
<evidence type="ECO:0000256" key="4">
    <source>
        <dbReference type="ARBA" id="ARBA00022692"/>
    </source>
</evidence>
<evidence type="ECO:0000256" key="6">
    <source>
        <dbReference type="ARBA" id="ARBA00023136"/>
    </source>
</evidence>
<gene>
    <name evidence="9" type="ORF">JYU34_008529</name>
</gene>
<evidence type="ECO:0000313" key="9">
    <source>
        <dbReference type="EMBL" id="KAG7305965.1"/>
    </source>
</evidence>
<organism evidence="9 10">
    <name type="scientific">Plutella xylostella</name>
    <name type="common">Diamondback moth</name>
    <name type="synonym">Plutella maculipennis</name>
    <dbReference type="NCBI Taxonomy" id="51655"/>
    <lineage>
        <taxon>Eukaryota</taxon>
        <taxon>Metazoa</taxon>
        <taxon>Ecdysozoa</taxon>
        <taxon>Arthropoda</taxon>
        <taxon>Hexapoda</taxon>
        <taxon>Insecta</taxon>
        <taxon>Pterygota</taxon>
        <taxon>Neoptera</taxon>
        <taxon>Endopterygota</taxon>
        <taxon>Lepidoptera</taxon>
        <taxon>Glossata</taxon>
        <taxon>Ditrysia</taxon>
        <taxon>Yponomeutoidea</taxon>
        <taxon>Plutellidae</taxon>
        <taxon>Plutella</taxon>
    </lineage>
</organism>
<keyword evidence="6 8" id="KW-0472">Membrane</keyword>
<evidence type="ECO:0000313" key="10">
    <source>
        <dbReference type="Proteomes" id="UP000823941"/>
    </source>
</evidence>
<keyword evidence="4 8" id="KW-0812">Transmembrane</keyword>
<dbReference type="PANTHER" id="PTHR11923">
    <property type="entry name" value="SCAVENGER RECEPTOR CLASS B TYPE-1 SR-B1"/>
    <property type="match status" value="1"/>
</dbReference>
<protein>
    <submittedName>
        <fullName evidence="9">Uncharacterized protein</fullName>
    </submittedName>
</protein>
<keyword evidence="7" id="KW-0325">Glycoprotein</keyword>
<evidence type="ECO:0000256" key="7">
    <source>
        <dbReference type="ARBA" id="ARBA00023180"/>
    </source>
</evidence>
<feature type="transmembrane region" description="Helical" evidence="8">
    <location>
        <begin position="12"/>
        <end position="35"/>
    </location>
</feature>
<evidence type="ECO:0000256" key="5">
    <source>
        <dbReference type="ARBA" id="ARBA00022989"/>
    </source>
</evidence>
<keyword evidence="10" id="KW-1185">Reference proteome</keyword>
<evidence type="ECO:0000256" key="2">
    <source>
        <dbReference type="ARBA" id="ARBA00010532"/>
    </source>
</evidence>
<comment type="similarity">
    <text evidence="2">Belongs to the CD36 family.</text>
</comment>
<dbReference type="InterPro" id="IPR002159">
    <property type="entry name" value="CD36_fam"/>
</dbReference>